<gene>
    <name evidence="2" type="ORF">MHUMG1_06053</name>
</gene>
<accession>A0A9P8S6U2</accession>
<feature type="compositionally biased region" description="Basic and acidic residues" evidence="1">
    <location>
        <begin position="79"/>
        <end position="90"/>
    </location>
</feature>
<proteinExistence type="predicted"/>
<evidence type="ECO:0000313" key="3">
    <source>
        <dbReference type="Proteomes" id="UP000764110"/>
    </source>
</evidence>
<sequence>MRLGDLDLIRFDDSRFQMAATQGFRNARAQGFKVRRGTSTAAWPEGPERPEDTQRAGGKEGRNKAPSQGVQKAVGNKEYGGEIHMTREANNEGAGKRRKGSFPSWSQRQLLVPLSPHGHNIKGSEYSILERT</sequence>
<organism evidence="2 3">
    <name type="scientific">Metarhizium humberi</name>
    <dbReference type="NCBI Taxonomy" id="2596975"/>
    <lineage>
        <taxon>Eukaryota</taxon>
        <taxon>Fungi</taxon>
        <taxon>Dikarya</taxon>
        <taxon>Ascomycota</taxon>
        <taxon>Pezizomycotina</taxon>
        <taxon>Sordariomycetes</taxon>
        <taxon>Hypocreomycetidae</taxon>
        <taxon>Hypocreales</taxon>
        <taxon>Clavicipitaceae</taxon>
        <taxon>Metarhizium</taxon>
    </lineage>
</organism>
<keyword evidence="3" id="KW-1185">Reference proteome</keyword>
<comment type="caution">
    <text evidence="2">The sequence shown here is derived from an EMBL/GenBank/DDBJ whole genome shotgun (WGS) entry which is preliminary data.</text>
</comment>
<name>A0A9P8S6U2_9HYPO</name>
<feature type="region of interest" description="Disordered" evidence="1">
    <location>
        <begin position="24"/>
        <end position="132"/>
    </location>
</feature>
<reference evidence="2 3" key="1">
    <citation type="submission" date="2020-07" db="EMBL/GenBank/DDBJ databases">
        <title>Metarhizium humberi genome.</title>
        <authorList>
            <person name="Lysoe E."/>
        </authorList>
    </citation>
    <scope>NUCLEOTIDE SEQUENCE [LARGE SCALE GENOMIC DNA]</scope>
    <source>
        <strain evidence="2 3">ESALQ1638</strain>
    </source>
</reference>
<evidence type="ECO:0000313" key="2">
    <source>
        <dbReference type="EMBL" id="KAH0596192.1"/>
    </source>
</evidence>
<dbReference type="Proteomes" id="UP000764110">
    <property type="component" value="Unassembled WGS sequence"/>
</dbReference>
<dbReference type="AlphaFoldDB" id="A0A9P8S6U2"/>
<evidence type="ECO:0000256" key="1">
    <source>
        <dbReference type="SAM" id="MobiDB-lite"/>
    </source>
</evidence>
<dbReference type="EMBL" id="JACEFI010000010">
    <property type="protein sequence ID" value="KAH0596192.1"/>
    <property type="molecule type" value="Genomic_DNA"/>
</dbReference>
<feature type="compositionally biased region" description="Basic and acidic residues" evidence="1">
    <location>
        <begin position="46"/>
        <end position="63"/>
    </location>
</feature>
<protein>
    <submittedName>
        <fullName evidence="2">Uncharacterized protein</fullName>
    </submittedName>
</protein>